<keyword evidence="1 2" id="KW-0727">SH2 domain</keyword>
<organism evidence="5 6">
    <name type="scientific">Dermatophagoides pteronyssinus</name>
    <name type="common">European house dust mite</name>
    <dbReference type="NCBI Taxonomy" id="6956"/>
    <lineage>
        <taxon>Eukaryota</taxon>
        <taxon>Metazoa</taxon>
        <taxon>Ecdysozoa</taxon>
        <taxon>Arthropoda</taxon>
        <taxon>Chelicerata</taxon>
        <taxon>Arachnida</taxon>
        <taxon>Acari</taxon>
        <taxon>Acariformes</taxon>
        <taxon>Sarcoptiformes</taxon>
        <taxon>Astigmata</taxon>
        <taxon>Psoroptidia</taxon>
        <taxon>Analgoidea</taxon>
        <taxon>Pyroglyphidae</taxon>
        <taxon>Dermatophagoidinae</taxon>
        <taxon>Dermatophagoides</taxon>
    </lineage>
</organism>
<evidence type="ECO:0000256" key="2">
    <source>
        <dbReference type="PROSITE-ProRule" id="PRU00191"/>
    </source>
</evidence>
<gene>
    <name evidence="6" type="primary">LOC113790158</name>
</gene>
<dbReference type="KEGG" id="dpte:113790158"/>
<protein>
    <submittedName>
        <fullName evidence="6">Suppressor of cytokine signaling 6-like</fullName>
    </submittedName>
</protein>
<dbReference type="GO" id="GO:0005942">
    <property type="term" value="C:phosphatidylinositol 3-kinase complex"/>
    <property type="evidence" value="ECO:0007669"/>
    <property type="project" value="TreeGrafter"/>
</dbReference>
<dbReference type="RefSeq" id="XP_027195591.1">
    <property type="nucleotide sequence ID" value="XM_027339790.1"/>
</dbReference>
<feature type="domain" description="SH2" evidence="4">
    <location>
        <begin position="153"/>
        <end position="268"/>
    </location>
</feature>
<evidence type="ECO:0000256" key="1">
    <source>
        <dbReference type="ARBA" id="ARBA00022999"/>
    </source>
</evidence>
<evidence type="ECO:0000313" key="6">
    <source>
        <dbReference type="RefSeq" id="XP_027195591.1"/>
    </source>
</evidence>
<sequence length="337" mass="39131">MKFLSCITSINNDDENEESIVNDRKKSKSWYEPLRQLFKSSNKKNRVIISDPTPLSKEKVPEVTGVVQVGPEELGETVEKSLNNNNNNDNNNGEEISVKDLIVPDKVNAETNTEQHESNQQNEQQQPNDQLIESKENEISEIIEDNEIFNYGWYWGDITRRDAENLLRGQEEGTFLVRKSSNQRFLYSLSFRSNGKTLHTRIEYSNGLFAFYSNDSKESKELIDGNSSLYDLISDAMNQNNAENIFFYSRGLHNNEASLHTITLVRPLSRFQYVINYNYLDDDRHRSLQYLCKFIIHHSSIAQTQLIIKQNSLPEELQTFLNNGLLFPYVVQRKNQK</sequence>
<dbReference type="GO" id="GO:0046935">
    <property type="term" value="F:1-phosphatidylinositol-3-kinase regulator activity"/>
    <property type="evidence" value="ECO:0007669"/>
    <property type="project" value="TreeGrafter"/>
</dbReference>
<dbReference type="Proteomes" id="UP000515146">
    <property type="component" value="Unplaced"/>
</dbReference>
<dbReference type="GO" id="GO:0046854">
    <property type="term" value="P:phosphatidylinositol phosphate biosynthetic process"/>
    <property type="evidence" value="ECO:0007669"/>
    <property type="project" value="TreeGrafter"/>
</dbReference>
<accession>A0A6P6XRV3</accession>
<evidence type="ECO:0000259" key="4">
    <source>
        <dbReference type="PROSITE" id="PS50001"/>
    </source>
</evidence>
<dbReference type="PANTHER" id="PTHR10155">
    <property type="entry name" value="PHOSPHATIDYLINOSITOL 3-KINASE REGULATORY SUBUNIT"/>
    <property type="match status" value="1"/>
</dbReference>
<dbReference type="SUPFAM" id="SSF55550">
    <property type="entry name" value="SH2 domain"/>
    <property type="match status" value="1"/>
</dbReference>
<dbReference type="Gene3D" id="3.30.505.10">
    <property type="entry name" value="SH2 domain"/>
    <property type="match status" value="1"/>
</dbReference>
<dbReference type="InParanoid" id="A0A6P6XRV3"/>
<dbReference type="InterPro" id="IPR000980">
    <property type="entry name" value="SH2"/>
</dbReference>
<dbReference type="AlphaFoldDB" id="A0A6P6XRV3"/>
<name>A0A6P6XRV3_DERPT</name>
<dbReference type="InterPro" id="IPR036860">
    <property type="entry name" value="SH2_dom_sf"/>
</dbReference>
<dbReference type="Pfam" id="PF00017">
    <property type="entry name" value="SH2"/>
    <property type="match status" value="1"/>
</dbReference>
<dbReference type="PANTHER" id="PTHR10155:SF32">
    <property type="entry name" value="LP02169P"/>
    <property type="match status" value="1"/>
</dbReference>
<dbReference type="OrthoDB" id="6270897at2759"/>
<feature type="region of interest" description="Disordered" evidence="3">
    <location>
        <begin position="79"/>
        <end position="100"/>
    </location>
</feature>
<reference evidence="6" key="1">
    <citation type="submission" date="2025-08" db="UniProtKB">
        <authorList>
            <consortium name="RefSeq"/>
        </authorList>
    </citation>
    <scope>IDENTIFICATION</scope>
    <source>
        <strain evidence="6">Airmid</strain>
    </source>
</reference>
<evidence type="ECO:0000256" key="3">
    <source>
        <dbReference type="SAM" id="MobiDB-lite"/>
    </source>
</evidence>
<dbReference type="PROSITE" id="PS50001">
    <property type="entry name" value="SH2"/>
    <property type="match status" value="1"/>
</dbReference>
<proteinExistence type="predicted"/>
<dbReference type="SMART" id="SM00252">
    <property type="entry name" value="SH2"/>
    <property type="match status" value="1"/>
</dbReference>
<evidence type="ECO:0000313" key="5">
    <source>
        <dbReference type="Proteomes" id="UP000515146"/>
    </source>
</evidence>
<keyword evidence="5" id="KW-1185">Reference proteome</keyword>